<accession>A0A1G1YPU9</accession>
<reference evidence="6 7" key="1">
    <citation type="journal article" date="2016" name="Nat. Commun.">
        <title>Thousands of microbial genomes shed light on interconnected biogeochemical processes in an aquifer system.</title>
        <authorList>
            <person name="Anantharaman K."/>
            <person name="Brown C.T."/>
            <person name="Hug L.A."/>
            <person name="Sharon I."/>
            <person name="Castelle C.J."/>
            <person name="Probst A.J."/>
            <person name="Thomas B.C."/>
            <person name="Singh A."/>
            <person name="Wilkins M.J."/>
            <person name="Karaoz U."/>
            <person name="Brodie E.L."/>
            <person name="Williams K.H."/>
            <person name="Hubbard S.S."/>
            <person name="Banfield J.F."/>
        </authorList>
    </citation>
    <scope>NUCLEOTIDE SEQUENCE [LARGE SCALE GENOMIC DNA]</scope>
</reference>
<evidence type="ECO:0000313" key="7">
    <source>
        <dbReference type="Proteomes" id="UP000178122"/>
    </source>
</evidence>
<dbReference type="PRINTS" id="PR00063">
    <property type="entry name" value="RIBOSOMALL27"/>
</dbReference>
<dbReference type="FunFam" id="2.40.50.100:FF:000020">
    <property type="entry name" value="50S ribosomal protein L27"/>
    <property type="match status" value="1"/>
</dbReference>
<evidence type="ECO:0000256" key="3">
    <source>
        <dbReference type="ARBA" id="ARBA00023274"/>
    </source>
</evidence>
<dbReference type="Proteomes" id="UP000178122">
    <property type="component" value="Unassembled WGS sequence"/>
</dbReference>
<keyword evidence="2 6" id="KW-0689">Ribosomal protein</keyword>
<gene>
    <name evidence="6" type="ORF">A2912_04835</name>
</gene>
<dbReference type="InterPro" id="IPR018261">
    <property type="entry name" value="Ribosomal_bL27_CS"/>
</dbReference>
<dbReference type="SUPFAM" id="SSF110324">
    <property type="entry name" value="Ribosomal L27 protein-like"/>
    <property type="match status" value="1"/>
</dbReference>
<dbReference type="GO" id="GO:0005840">
    <property type="term" value="C:ribosome"/>
    <property type="evidence" value="ECO:0007669"/>
    <property type="project" value="UniProtKB-KW"/>
</dbReference>
<dbReference type="Pfam" id="PF01016">
    <property type="entry name" value="Ribosomal_L27"/>
    <property type="match status" value="1"/>
</dbReference>
<dbReference type="GO" id="GO:0006412">
    <property type="term" value="P:translation"/>
    <property type="evidence" value="ECO:0007669"/>
    <property type="project" value="InterPro"/>
</dbReference>
<dbReference type="InterPro" id="IPR001684">
    <property type="entry name" value="Ribosomal_bL27"/>
</dbReference>
<comment type="similarity">
    <text evidence="1">Belongs to the bacterial ribosomal protein bL27 family.</text>
</comment>
<dbReference type="PROSITE" id="PS00831">
    <property type="entry name" value="RIBOSOMAL_L27"/>
    <property type="match status" value="1"/>
</dbReference>
<comment type="caution">
    <text evidence="6">The sequence shown here is derived from an EMBL/GenBank/DDBJ whole genome shotgun (WGS) entry which is preliminary data.</text>
</comment>
<dbReference type="PANTHER" id="PTHR15893:SF0">
    <property type="entry name" value="LARGE RIBOSOMAL SUBUNIT PROTEIN BL27M"/>
    <property type="match status" value="1"/>
</dbReference>
<dbReference type="PANTHER" id="PTHR15893">
    <property type="entry name" value="RIBOSOMAL PROTEIN L27"/>
    <property type="match status" value="1"/>
</dbReference>
<evidence type="ECO:0000256" key="4">
    <source>
        <dbReference type="ARBA" id="ARBA00035175"/>
    </source>
</evidence>
<dbReference type="AlphaFoldDB" id="A0A1G1YPU9"/>
<sequence>MAHKKAGGSTALGRDSQAQRLGIKLFAGEFAQAGSILIRQRGAKFRPGKNVKKGTDDTLYAAIGGFIQFNQKKIKRFTGKLKPAQFVNIIPTKK</sequence>
<dbReference type="Gene3D" id="2.40.50.100">
    <property type="match status" value="1"/>
</dbReference>
<proteinExistence type="inferred from homology"/>
<name>A0A1G1YPU9_9BACT</name>
<evidence type="ECO:0000313" key="6">
    <source>
        <dbReference type="EMBL" id="OGY54331.1"/>
    </source>
</evidence>
<dbReference type="NCBIfam" id="TIGR00062">
    <property type="entry name" value="L27"/>
    <property type="match status" value="1"/>
</dbReference>
<dbReference type="GO" id="GO:0003735">
    <property type="term" value="F:structural constituent of ribosome"/>
    <property type="evidence" value="ECO:0007669"/>
    <property type="project" value="InterPro"/>
</dbReference>
<evidence type="ECO:0000256" key="1">
    <source>
        <dbReference type="ARBA" id="ARBA00010797"/>
    </source>
</evidence>
<dbReference type="EMBL" id="MHIN01000033">
    <property type="protein sequence ID" value="OGY54331.1"/>
    <property type="molecule type" value="Genomic_DNA"/>
</dbReference>
<dbReference type="GO" id="GO:1990904">
    <property type="term" value="C:ribonucleoprotein complex"/>
    <property type="evidence" value="ECO:0007669"/>
    <property type="project" value="UniProtKB-KW"/>
</dbReference>
<keyword evidence="3" id="KW-0687">Ribonucleoprotein</keyword>
<protein>
    <recommendedName>
        <fullName evidence="4">Large ribosomal subunit protein bL27</fullName>
    </recommendedName>
    <alternativeName>
        <fullName evidence="5">50S ribosomal protein L27</fullName>
    </alternativeName>
</protein>
<evidence type="ECO:0000256" key="2">
    <source>
        <dbReference type="ARBA" id="ARBA00022980"/>
    </source>
</evidence>
<evidence type="ECO:0000256" key="5">
    <source>
        <dbReference type="ARBA" id="ARBA00035477"/>
    </source>
</evidence>
<organism evidence="6 7">
    <name type="scientific">Candidatus Buchananbacteria bacterium RIFCSPLOWO2_01_FULL_40_23b</name>
    <dbReference type="NCBI Taxonomy" id="1797544"/>
    <lineage>
        <taxon>Bacteria</taxon>
        <taxon>Candidatus Buchananiibacteriota</taxon>
    </lineage>
</organism>